<dbReference type="OrthoDB" id="1122839at2"/>
<dbReference type="Proteomes" id="UP000265926">
    <property type="component" value="Unassembled WGS sequence"/>
</dbReference>
<comment type="caution">
    <text evidence="3">The sequence shown here is derived from an EMBL/GenBank/DDBJ whole genome shotgun (WGS) entry which is preliminary data.</text>
</comment>
<proteinExistence type="predicted"/>
<reference evidence="3 4" key="1">
    <citation type="submission" date="2018-08" db="EMBL/GenBank/DDBJ databases">
        <title>Pallidiluteibacterium maritimus gen. nov., sp. nov., isolated from coastal sediment.</title>
        <authorList>
            <person name="Zhou L.Y."/>
        </authorList>
    </citation>
    <scope>NUCLEOTIDE SEQUENCE [LARGE SCALE GENOMIC DNA]</scope>
    <source>
        <strain evidence="3 4">XSD2</strain>
    </source>
</reference>
<evidence type="ECO:0008006" key="5">
    <source>
        <dbReference type="Google" id="ProtNLM"/>
    </source>
</evidence>
<name>A0A399SZL4_9BACT</name>
<dbReference type="AlphaFoldDB" id="A0A399SZL4"/>
<gene>
    <name evidence="3" type="ORF">D1614_15605</name>
</gene>
<accession>A0A399SZL4</accession>
<evidence type="ECO:0000313" key="4">
    <source>
        <dbReference type="Proteomes" id="UP000265926"/>
    </source>
</evidence>
<dbReference type="PROSITE" id="PS51257">
    <property type="entry name" value="PROKAR_LIPOPROTEIN"/>
    <property type="match status" value="1"/>
</dbReference>
<protein>
    <recommendedName>
        <fullName evidence="5">Lipoprotein</fullName>
    </recommendedName>
</protein>
<evidence type="ECO:0000256" key="2">
    <source>
        <dbReference type="SAM" id="SignalP"/>
    </source>
</evidence>
<dbReference type="RefSeq" id="WP_119438901.1">
    <property type="nucleotide sequence ID" value="NZ_QWGR01000009.1"/>
</dbReference>
<evidence type="ECO:0000256" key="1">
    <source>
        <dbReference type="SAM" id="Coils"/>
    </source>
</evidence>
<organism evidence="3 4">
    <name type="scientific">Maribellus luteus</name>
    <dbReference type="NCBI Taxonomy" id="2305463"/>
    <lineage>
        <taxon>Bacteria</taxon>
        <taxon>Pseudomonadati</taxon>
        <taxon>Bacteroidota</taxon>
        <taxon>Bacteroidia</taxon>
        <taxon>Marinilabiliales</taxon>
        <taxon>Prolixibacteraceae</taxon>
        <taxon>Maribellus</taxon>
    </lineage>
</organism>
<feature type="coiled-coil region" evidence="1">
    <location>
        <begin position="51"/>
        <end position="78"/>
    </location>
</feature>
<dbReference type="EMBL" id="QWGR01000009">
    <property type="protein sequence ID" value="RIJ47183.1"/>
    <property type="molecule type" value="Genomic_DNA"/>
</dbReference>
<keyword evidence="1" id="KW-0175">Coiled coil</keyword>
<feature type="signal peptide" evidence="2">
    <location>
        <begin position="1"/>
        <end position="21"/>
    </location>
</feature>
<keyword evidence="2" id="KW-0732">Signal</keyword>
<evidence type="ECO:0000313" key="3">
    <source>
        <dbReference type="EMBL" id="RIJ47183.1"/>
    </source>
</evidence>
<feature type="chain" id="PRO_5017267208" description="Lipoprotein" evidence="2">
    <location>
        <begin position="22"/>
        <end position="136"/>
    </location>
</feature>
<sequence>MKKLKWIFIAGICIVILSACSNNSQKKSDQQSNVIENTISEELHQAHCDLLAKANEELANINQKVRDLNDKIKNGEKLTDAQNAALDEFEVKQASINKRMHEIKNIKQEDWENFKATFENDMKDILATIDKILSEF</sequence>
<keyword evidence="4" id="KW-1185">Reference proteome</keyword>